<keyword evidence="4" id="KW-1185">Reference proteome</keyword>
<dbReference type="InterPro" id="IPR013216">
    <property type="entry name" value="Methyltransf_11"/>
</dbReference>
<evidence type="ECO:0000259" key="2">
    <source>
        <dbReference type="Pfam" id="PF08241"/>
    </source>
</evidence>
<accession>A0A1M5E2S2</accession>
<keyword evidence="3" id="KW-0489">Methyltransferase</keyword>
<evidence type="ECO:0000313" key="3">
    <source>
        <dbReference type="EMBL" id="SHF73523.1"/>
    </source>
</evidence>
<dbReference type="InterPro" id="IPR029063">
    <property type="entry name" value="SAM-dependent_MTases_sf"/>
</dbReference>
<evidence type="ECO:0000313" key="4">
    <source>
        <dbReference type="Proteomes" id="UP000184346"/>
    </source>
</evidence>
<feature type="domain" description="Methyltransferase type 11" evidence="2">
    <location>
        <begin position="74"/>
        <end position="126"/>
    </location>
</feature>
<evidence type="ECO:0000256" key="1">
    <source>
        <dbReference type="SAM" id="MobiDB-lite"/>
    </source>
</evidence>
<protein>
    <submittedName>
        <fullName evidence="3">Methyltransferase domain-containing protein</fullName>
    </submittedName>
</protein>
<dbReference type="GO" id="GO:0008757">
    <property type="term" value="F:S-adenosylmethionine-dependent methyltransferase activity"/>
    <property type="evidence" value="ECO:0007669"/>
    <property type="project" value="InterPro"/>
</dbReference>
<dbReference type="SUPFAM" id="SSF53335">
    <property type="entry name" value="S-adenosyl-L-methionine-dependent methyltransferases"/>
    <property type="match status" value="1"/>
</dbReference>
<dbReference type="AlphaFoldDB" id="A0A1M5E2S2"/>
<dbReference type="EMBL" id="FQUJ01000020">
    <property type="protein sequence ID" value="SHF73523.1"/>
    <property type="molecule type" value="Genomic_DNA"/>
</dbReference>
<organism evidence="3 4">
    <name type="scientific">Modicisalibacter ilicicola DSM 19980</name>
    <dbReference type="NCBI Taxonomy" id="1121942"/>
    <lineage>
        <taxon>Bacteria</taxon>
        <taxon>Pseudomonadati</taxon>
        <taxon>Pseudomonadota</taxon>
        <taxon>Gammaproteobacteria</taxon>
        <taxon>Oceanospirillales</taxon>
        <taxon>Halomonadaceae</taxon>
        <taxon>Modicisalibacter</taxon>
    </lineage>
</organism>
<dbReference type="GO" id="GO:0032259">
    <property type="term" value="P:methylation"/>
    <property type="evidence" value="ECO:0007669"/>
    <property type="project" value="UniProtKB-KW"/>
</dbReference>
<dbReference type="OrthoDB" id="6191410at2"/>
<dbReference type="Proteomes" id="UP000184346">
    <property type="component" value="Unassembled WGS sequence"/>
</dbReference>
<sequence>MTISLAQTVRQGRLYWASPAGKAHWQAERACIGPVCERLFGVRSLHLGMAPRLTDMCPIRHSLAWSPTRELAEDEACLVCNPGTLPLPDDSLSLVVVHHLLEVAPEPHRVLQEATRVVADNGCLVIFGWFPLGVEGLRRVCSRSRSSLPWRGKWRTPGRLRDWLEFVDFEIERVDYCGFRLPGRPPGNARLESLGRRYNLPLGDTYMIRARRRMQRAQIVRPRLATPAMGRPMLGNSPRIVAEQERERVSEVD</sequence>
<reference evidence="3 4" key="1">
    <citation type="submission" date="2016-11" db="EMBL/GenBank/DDBJ databases">
        <authorList>
            <person name="Jaros S."/>
            <person name="Januszkiewicz K."/>
            <person name="Wedrychowicz H."/>
        </authorList>
    </citation>
    <scope>NUCLEOTIDE SEQUENCE [LARGE SCALE GENOMIC DNA]</scope>
    <source>
        <strain evidence="3 4">DSM 19980</strain>
    </source>
</reference>
<dbReference type="STRING" id="1121942.SAMN02745148_03408"/>
<proteinExistence type="predicted"/>
<feature type="region of interest" description="Disordered" evidence="1">
    <location>
        <begin position="231"/>
        <end position="253"/>
    </location>
</feature>
<dbReference type="Gene3D" id="3.40.50.150">
    <property type="entry name" value="Vaccinia Virus protein VP39"/>
    <property type="match status" value="1"/>
</dbReference>
<feature type="compositionally biased region" description="Basic and acidic residues" evidence="1">
    <location>
        <begin position="242"/>
        <end position="253"/>
    </location>
</feature>
<name>A0A1M5E2S2_9GAMM</name>
<gene>
    <name evidence="3" type="ORF">SAMN02745148_03408</name>
</gene>
<dbReference type="Pfam" id="PF08241">
    <property type="entry name" value="Methyltransf_11"/>
    <property type="match status" value="1"/>
</dbReference>
<keyword evidence="3" id="KW-0808">Transferase</keyword>